<feature type="compositionally biased region" description="Polar residues" evidence="10">
    <location>
        <begin position="1202"/>
        <end position="1217"/>
    </location>
</feature>
<feature type="region of interest" description="Disordered" evidence="10">
    <location>
        <begin position="1056"/>
        <end position="1112"/>
    </location>
</feature>
<evidence type="ECO:0000256" key="9">
    <source>
        <dbReference type="PROSITE-ProRule" id="PRU00042"/>
    </source>
</evidence>
<feature type="compositionally biased region" description="Low complexity" evidence="10">
    <location>
        <begin position="870"/>
        <end position="899"/>
    </location>
</feature>
<dbReference type="EMBL" id="VFQX01000052">
    <property type="protein sequence ID" value="KAF0974360.1"/>
    <property type="molecule type" value="Genomic_DNA"/>
</dbReference>
<evidence type="ECO:0000259" key="11">
    <source>
        <dbReference type="PROSITE" id="PS50157"/>
    </source>
</evidence>
<dbReference type="InterPro" id="IPR036236">
    <property type="entry name" value="Znf_C2H2_sf"/>
</dbReference>
<dbReference type="FunFam" id="3.30.160.60:FF:000125">
    <property type="entry name" value="Putative zinc finger protein 143"/>
    <property type="match status" value="1"/>
</dbReference>
<dbReference type="GO" id="GO:0008270">
    <property type="term" value="F:zinc ion binding"/>
    <property type="evidence" value="ECO:0007669"/>
    <property type="project" value="UniProtKB-KW"/>
</dbReference>
<dbReference type="PANTHER" id="PTHR14196">
    <property type="entry name" value="ODD-SKIPPED - RELATED"/>
    <property type="match status" value="1"/>
</dbReference>
<name>A0A6A5BJZ9_NAEFO</name>
<feature type="region of interest" description="Disordered" evidence="10">
    <location>
        <begin position="1442"/>
        <end position="1478"/>
    </location>
</feature>
<dbReference type="PROSITE" id="PS50157">
    <property type="entry name" value="ZINC_FINGER_C2H2_2"/>
    <property type="match status" value="2"/>
</dbReference>
<keyword evidence="6" id="KW-0805">Transcription regulation</keyword>
<dbReference type="OrthoDB" id="6077919at2759"/>
<proteinExistence type="predicted"/>
<comment type="caution">
    <text evidence="12">The sequence shown here is derived from an EMBL/GenBank/DDBJ whole genome shotgun (WGS) entry which is preliminary data.</text>
</comment>
<feature type="region of interest" description="Disordered" evidence="10">
    <location>
        <begin position="1292"/>
        <end position="1382"/>
    </location>
</feature>
<evidence type="ECO:0000256" key="8">
    <source>
        <dbReference type="ARBA" id="ARBA00023242"/>
    </source>
</evidence>
<dbReference type="GO" id="GO:0000981">
    <property type="term" value="F:DNA-binding transcription factor activity, RNA polymerase II-specific"/>
    <property type="evidence" value="ECO:0007669"/>
    <property type="project" value="TreeGrafter"/>
</dbReference>
<feature type="compositionally biased region" description="Basic and acidic residues" evidence="10">
    <location>
        <begin position="616"/>
        <end position="627"/>
    </location>
</feature>
<feature type="compositionally biased region" description="Low complexity" evidence="10">
    <location>
        <begin position="471"/>
        <end position="491"/>
    </location>
</feature>
<keyword evidence="13" id="KW-1185">Reference proteome</keyword>
<keyword evidence="3" id="KW-0677">Repeat</keyword>
<dbReference type="GO" id="GO:0000977">
    <property type="term" value="F:RNA polymerase II transcription regulatory region sequence-specific DNA binding"/>
    <property type="evidence" value="ECO:0007669"/>
    <property type="project" value="TreeGrafter"/>
</dbReference>
<dbReference type="RefSeq" id="XP_044559073.1">
    <property type="nucleotide sequence ID" value="XM_044710022.1"/>
</dbReference>
<accession>A0A6A5BJZ9</accession>
<evidence type="ECO:0000256" key="5">
    <source>
        <dbReference type="ARBA" id="ARBA00022833"/>
    </source>
</evidence>
<protein>
    <recommendedName>
        <fullName evidence="11">C2H2-type domain-containing protein</fullName>
    </recommendedName>
</protein>
<feature type="region of interest" description="Disordered" evidence="10">
    <location>
        <begin position="165"/>
        <end position="209"/>
    </location>
</feature>
<feature type="compositionally biased region" description="Low complexity" evidence="10">
    <location>
        <begin position="170"/>
        <end position="209"/>
    </location>
</feature>
<feature type="compositionally biased region" description="Low complexity" evidence="10">
    <location>
        <begin position="1187"/>
        <end position="1197"/>
    </location>
</feature>
<reference evidence="12 13" key="1">
    <citation type="journal article" date="2019" name="Sci. Rep.">
        <title>Nanopore sequencing improves the draft genome of the human pathogenic amoeba Naegleria fowleri.</title>
        <authorList>
            <person name="Liechti N."/>
            <person name="Schurch N."/>
            <person name="Bruggmann R."/>
            <person name="Wittwer M."/>
        </authorList>
    </citation>
    <scope>NUCLEOTIDE SEQUENCE [LARGE SCALE GENOMIC DNA]</scope>
    <source>
        <strain evidence="12 13">ATCC 30894</strain>
    </source>
</reference>
<feature type="compositionally biased region" description="Polar residues" evidence="10">
    <location>
        <begin position="1358"/>
        <end position="1374"/>
    </location>
</feature>
<dbReference type="PROSITE" id="PS00028">
    <property type="entry name" value="ZINC_FINGER_C2H2_1"/>
    <property type="match status" value="2"/>
</dbReference>
<evidence type="ECO:0000256" key="3">
    <source>
        <dbReference type="ARBA" id="ARBA00022737"/>
    </source>
</evidence>
<feature type="compositionally biased region" description="Polar residues" evidence="10">
    <location>
        <begin position="73"/>
        <end position="89"/>
    </location>
</feature>
<dbReference type="FunFam" id="3.30.160.60:FF:000145">
    <property type="entry name" value="Zinc finger protein 574"/>
    <property type="match status" value="1"/>
</dbReference>
<dbReference type="VEuPathDB" id="AmoebaDB:NF0000310"/>
<feature type="region of interest" description="Disordered" evidence="10">
    <location>
        <begin position="1"/>
        <end position="110"/>
    </location>
</feature>
<feature type="compositionally biased region" description="Polar residues" evidence="10">
    <location>
        <begin position="1056"/>
        <end position="1102"/>
    </location>
</feature>
<dbReference type="OMA" id="PYIQLTI"/>
<feature type="compositionally biased region" description="Low complexity" evidence="10">
    <location>
        <begin position="305"/>
        <end position="354"/>
    </location>
</feature>
<feature type="compositionally biased region" description="Polar residues" evidence="10">
    <location>
        <begin position="356"/>
        <end position="376"/>
    </location>
</feature>
<organism evidence="12 13">
    <name type="scientific">Naegleria fowleri</name>
    <name type="common">Brain eating amoeba</name>
    <dbReference type="NCBI Taxonomy" id="5763"/>
    <lineage>
        <taxon>Eukaryota</taxon>
        <taxon>Discoba</taxon>
        <taxon>Heterolobosea</taxon>
        <taxon>Tetramitia</taxon>
        <taxon>Eutetramitia</taxon>
        <taxon>Vahlkampfiidae</taxon>
        <taxon>Naegleria</taxon>
    </lineage>
</organism>
<feature type="region of interest" description="Disordered" evidence="10">
    <location>
        <begin position="870"/>
        <end position="915"/>
    </location>
</feature>
<feature type="region of interest" description="Disordered" evidence="10">
    <location>
        <begin position="578"/>
        <end position="652"/>
    </location>
</feature>
<feature type="compositionally biased region" description="Polar residues" evidence="10">
    <location>
        <begin position="275"/>
        <end position="297"/>
    </location>
</feature>
<feature type="region of interest" description="Disordered" evidence="10">
    <location>
        <begin position="1136"/>
        <end position="1156"/>
    </location>
</feature>
<dbReference type="Gene3D" id="3.30.160.60">
    <property type="entry name" value="Classic Zinc Finger"/>
    <property type="match status" value="2"/>
</dbReference>
<feature type="compositionally biased region" description="Low complexity" evidence="10">
    <location>
        <begin position="16"/>
        <end position="46"/>
    </location>
</feature>
<sequence length="1550" mass="168697">MFPPSSSSAQHHHPSHLPSSSSTTTNHWSILNHNSNNNNNNNINTNKENKNHHHHHHYEISSISSMSSSTNIATTTTPLFGGTSLSSCNLREGEPQLPPPQPPPPPQQQQQNIAFISQPSPPPPSSTLPTIVESETLTQRRRTLSENTSSQPSLIHSAFPLSSQFSLHKSGSSSSGGASTTSSGSWSSSSATTNLHQRQQQQQHSPRNHSQVQLYNFVQNQQQINTKPFKSPLLESSNNHNHTSTLASGEPIQQQQQQHHFLLSESSFQEEDQRALTTLPSTHHHSQVSATTSSNHPLSAVVAHSSSSSPSSSPSLTMSSGSGSLMIQPSSSSSAAATSTTTTTPQVTTPMITGRKISNNNITHPQQFSPKSANARNSSLTFPSSTNTTSTTTTTHTTPTNISSMNNNINNHPYLSNTNPSVKPNQLTNSMAPSGPTSQQLQPQTLLSKSTTVPSSNNPSEAASVPPPPTLSTSSATSTRRSNNNNNVIPALSSEPPTVKLPSIYALLTSNKDDPYLNPNKNQNSEIIYLRPIAKMVESSKRKQTCYAHFGNNIVKKQSSLRSKIRGIVGSRRAELFEQQKQQHTERGRDSSKSALLPISSIGSGEAKDGTSSASHSRDTAPEERLSENNISMDVMKNQGANAPSGSSDMDMSAMESDDPNQYMLNSAFSGDDFGLTYEDMINFEDNELMNMIGEDTTTPSLHHSSSVMDAFFASTNSQSMGPLGFNSSSLNNLNSATAFGNGNNNGNSLTVSTSNTSLLENPARKGFSSNNSLKYETSSGSLSSFLNTPTTPLQPSSFPTSIPSQKEFSSLQNLTLSSSQSTQQNTWETSNMNSSLANNPFLNISLDTIPVSSNSGNFFVPSTQKVASTANAGTSSTTTTTAANGQTTTPPHYSSTSTNQSIIMNSGTSEPLSSSFNNMKRAQKLHEFVADTKSNQIASTTSSYADFATNSNNMNINTHNNMNASSRGISVNTHHQQQKLMETNQYNHQNNFNNNNNNLGLNLGQSMQSPTNSHSMQSPNNDTHSGILYAQKSGIDLASLFALTLQQQQKQANAYNESVSNSAGTFNFDPTSTQQQPFKTQSNRDSSMGSKPNNMSNNGIRNSSNFNSSLFASSQQGNIGTNSILGSSGNAFQSNKNQSFTNKTGSNSSSNHNMTIDPSVLQRFIETNAADSSPTSMNLQSLTFPRNNRNSSGLSSRTKEQQQQLLMGSSVTSSGFNHDMNSDMNNGMSFGSNNAMSHFMDQQPQTSRLTSPTHAMIGGTINPLFSKLHQQHHQQQHQQNMNNNHQQMQMKNVKGVSSNAASRKQQQQKQQPNFSMPNFEENTHQVQSFNMTSSPPKRKTKTKKDPNKQQQLHELSETTLPTNMQTNVMTSNAAPEKGKTKRIKIKQDFGTDVTLSQIVSPQSTMFSSQQQQQHSGGHEPFHHHATPSMLHSQDEAAMEMSPNFSDDEEGNHGEESGSDHHEDTPHSPTKKKRKSHITASQIGIIELENNEGFECSFCNRKFKRKSDIKVHIRRHTGERPYLCEIEGCGKAFTTASNLRRHNRNVHSKE</sequence>
<feature type="compositionally biased region" description="Low complexity" evidence="10">
    <location>
        <begin position="1403"/>
        <end position="1416"/>
    </location>
</feature>
<feature type="compositionally biased region" description="Low complexity" evidence="10">
    <location>
        <begin position="377"/>
        <end position="411"/>
    </location>
</feature>
<feature type="compositionally biased region" description="Polar residues" evidence="10">
    <location>
        <begin position="900"/>
        <end position="915"/>
    </location>
</feature>
<dbReference type="GO" id="GO:0005634">
    <property type="term" value="C:nucleus"/>
    <property type="evidence" value="ECO:0007669"/>
    <property type="project" value="UniProtKB-SubCell"/>
</dbReference>
<evidence type="ECO:0000256" key="6">
    <source>
        <dbReference type="ARBA" id="ARBA00023015"/>
    </source>
</evidence>
<evidence type="ECO:0000313" key="12">
    <source>
        <dbReference type="EMBL" id="KAF0974360.1"/>
    </source>
</evidence>
<feature type="compositionally biased region" description="Low complexity" evidence="10">
    <location>
        <begin position="433"/>
        <end position="452"/>
    </location>
</feature>
<dbReference type="SUPFAM" id="SSF57667">
    <property type="entry name" value="beta-beta-alpha zinc fingers"/>
    <property type="match status" value="1"/>
</dbReference>
<keyword evidence="5" id="KW-0862">Zinc</keyword>
<dbReference type="Proteomes" id="UP000444721">
    <property type="component" value="Unassembled WGS sequence"/>
</dbReference>
<keyword evidence="8" id="KW-0539">Nucleus</keyword>
<evidence type="ECO:0000256" key="10">
    <source>
        <dbReference type="SAM" id="MobiDB-lite"/>
    </source>
</evidence>
<feature type="compositionally biased region" description="Polar residues" evidence="10">
    <location>
        <begin position="779"/>
        <end position="809"/>
    </location>
</feature>
<feature type="compositionally biased region" description="Low complexity" evidence="10">
    <location>
        <begin position="810"/>
        <end position="832"/>
    </location>
</feature>
<feature type="compositionally biased region" description="Low complexity" evidence="10">
    <location>
        <begin position="1103"/>
        <end position="1112"/>
    </location>
</feature>
<feature type="compositionally biased region" description="Polar residues" evidence="10">
    <location>
        <begin position="230"/>
        <end position="247"/>
    </location>
</feature>
<feature type="region of interest" description="Disordered" evidence="10">
    <location>
        <begin position="1172"/>
        <end position="1223"/>
    </location>
</feature>
<evidence type="ECO:0000256" key="1">
    <source>
        <dbReference type="ARBA" id="ARBA00004123"/>
    </source>
</evidence>
<dbReference type="GeneID" id="68113610"/>
<dbReference type="PANTHER" id="PTHR14196:SF0">
    <property type="entry name" value="PROTEIN BOWEL"/>
    <property type="match status" value="1"/>
</dbReference>
<evidence type="ECO:0000256" key="7">
    <source>
        <dbReference type="ARBA" id="ARBA00023163"/>
    </source>
</evidence>
<dbReference type="SMART" id="SM00355">
    <property type="entry name" value="ZnF_C2H2"/>
    <property type="match status" value="2"/>
</dbReference>
<feature type="compositionally biased region" description="Basic and acidic residues" evidence="10">
    <location>
        <begin position="1451"/>
        <end position="1466"/>
    </location>
</feature>
<gene>
    <name evidence="12" type="ORF">FDP41_006392</name>
</gene>
<dbReference type="VEuPathDB" id="AmoebaDB:NfTy_090290"/>
<feature type="domain" description="C2H2-type" evidence="11">
    <location>
        <begin position="1522"/>
        <end position="1550"/>
    </location>
</feature>
<comment type="subcellular location">
    <subcellularLocation>
        <location evidence="1">Nucleus</location>
    </subcellularLocation>
</comment>
<feature type="compositionally biased region" description="Polar residues" evidence="10">
    <location>
        <begin position="1172"/>
        <end position="1186"/>
    </location>
</feature>
<feature type="compositionally biased region" description="Basic and acidic residues" evidence="10">
    <location>
        <begin position="578"/>
        <end position="592"/>
    </location>
</feature>
<feature type="region of interest" description="Disordered" evidence="10">
    <location>
        <begin position="230"/>
        <end position="496"/>
    </location>
</feature>
<dbReference type="InterPro" id="IPR013087">
    <property type="entry name" value="Znf_C2H2_type"/>
</dbReference>
<feature type="compositionally biased region" description="Polar residues" evidence="10">
    <location>
        <begin position="413"/>
        <end position="432"/>
    </location>
</feature>
<dbReference type="Pfam" id="PF00096">
    <property type="entry name" value="zf-C2H2"/>
    <property type="match status" value="2"/>
</dbReference>
<dbReference type="InterPro" id="IPR050717">
    <property type="entry name" value="C2H2-ZF_Transcription_Reg"/>
</dbReference>
<keyword evidence="4 9" id="KW-0863">Zinc-finger</keyword>
<feature type="compositionally biased region" description="Low complexity" evidence="10">
    <location>
        <begin position="60"/>
        <end position="72"/>
    </location>
</feature>
<dbReference type="VEuPathDB" id="AmoebaDB:NF0089460"/>
<evidence type="ECO:0000313" key="13">
    <source>
        <dbReference type="Proteomes" id="UP000444721"/>
    </source>
</evidence>
<evidence type="ECO:0000256" key="2">
    <source>
        <dbReference type="ARBA" id="ARBA00022723"/>
    </source>
</evidence>
<evidence type="ECO:0000256" key="4">
    <source>
        <dbReference type="ARBA" id="ARBA00022771"/>
    </source>
</evidence>
<feature type="domain" description="C2H2-type" evidence="11">
    <location>
        <begin position="1494"/>
        <end position="1521"/>
    </location>
</feature>
<feature type="compositionally biased region" description="Pro residues" evidence="10">
    <location>
        <begin position="96"/>
        <end position="107"/>
    </location>
</feature>
<feature type="region of interest" description="Disordered" evidence="10">
    <location>
        <begin position="1403"/>
        <end position="1427"/>
    </location>
</feature>
<keyword evidence="7" id="KW-0804">Transcription</keyword>
<dbReference type="VEuPathDB" id="AmoebaDB:FDP41_006392"/>
<feature type="region of interest" description="Disordered" evidence="10">
    <location>
        <begin position="779"/>
        <end position="833"/>
    </location>
</feature>
<keyword evidence="2" id="KW-0479">Metal-binding</keyword>